<proteinExistence type="predicted"/>
<dbReference type="AlphaFoldDB" id="A0A399ST36"/>
<reference evidence="1 2" key="1">
    <citation type="submission" date="2018-08" db="EMBL/GenBank/DDBJ databases">
        <title>Pallidiluteibacterium maritimus gen. nov., sp. nov., isolated from coastal sediment.</title>
        <authorList>
            <person name="Zhou L.Y."/>
        </authorList>
    </citation>
    <scope>NUCLEOTIDE SEQUENCE [LARGE SCALE GENOMIC DNA]</scope>
    <source>
        <strain evidence="1 2">XSD2</strain>
    </source>
</reference>
<accession>A0A399ST36</accession>
<name>A0A399ST36_9BACT</name>
<organism evidence="1 2">
    <name type="scientific">Maribellus luteus</name>
    <dbReference type="NCBI Taxonomy" id="2305463"/>
    <lineage>
        <taxon>Bacteria</taxon>
        <taxon>Pseudomonadati</taxon>
        <taxon>Bacteroidota</taxon>
        <taxon>Bacteroidia</taxon>
        <taxon>Marinilabiliales</taxon>
        <taxon>Prolixibacteraceae</taxon>
        <taxon>Maribellus</taxon>
    </lineage>
</organism>
<evidence type="ECO:0000313" key="1">
    <source>
        <dbReference type="EMBL" id="RIJ46498.1"/>
    </source>
</evidence>
<comment type="caution">
    <text evidence="1">The sequence shown here is derived from an EMBL/GenBank/DDBJ whole genome shotgun (WGS) entry which is preliminary data.</text>
</comment>
<evidence type="ECO:0000313" key="2">
    <source>
        <dbReference type="Proteomes" id="UP000265926"/>
    </source>
</evidence>
<sequence length="85" mass="9816">MFEFLVWLFAVVKIENKVVLVVKIGSSSLNKNGEVIRGKANAVYLSFKRSWLLFVEFVGVYKILRKRLFEILSVCCIFGVIWSLL</sequence>
<gene>
    <name evidence="1" type="ORF">D1614_19010</name>
</gene>
<dbReference type="EMBL" id="QWGR01000014">
    <property type="protein sequence ID" value="RIJ46498.1"/>
    <property type="molecule type" value="Genomic_DNA"/>
</dbReference>
<keyword evidence="2" id="KW-1185">Reference proteome</keyword>
<protein>
    <submittedName>
        <fullName evidence="1">Uncharacterized protein</fullName>
    </submittedName>
</protein>
<dbReference type="Proteomes" id="UP000265926">
    <property type="component" value="Unassembled WGS sequence"/>
</dbReference>
<dbReference type="RefSeq" id="WP_119439561.1">
    <property type="nucleotide sequence ID" value="NZ_QWGR01000014.1"/>
</dbReference>